<evidence type="ECO:0000256" key="1">
    <source>
        <dbReference type="ARBA" id="ARBA00022837"/>
    </source>
</evidence>
<dbReference type="Pfam" id="PF00353">
    <property type="entry name" value="HemolysinCabind"/>
    <property type="match status" value="1"/>
</dbReference>
<dbReference type="Proteomes" id="UP000230008">
    <property type="component" value="Chromosome"/>
</dbReference>
<protein>
    <recommendedName>
        <fullName evidence="4">Haemolysin-type calcium binding-related domain-containing protein</fullName>
    </recommendedName>
</protein>
<evidence type="ECO:0000313" key="2">
    <source>
        <dbReference type="EMBL" id="ATW29960.1"/>
    </source>
</evidence>
<sequence>MGYRQRKNIFKISYGSKQYTGGDKADIFYLSKPDLLAEASYFNGLGGEDIIITYEDLPEHSHYFIDLTLGEIHFHHINDKKLIANIENIEHAYGNPKTNDELKGNHENNYLNGRGGNNQIWGYLGDDEIFVYQGNNFICGGIGDDFLSGGGDDIYLISYNDGHTVIEDTAEVTIVWFYVIFVMMN</sequence>
<dbReference type="GO" id="GO:0005509">
    <property type="term" value="F:calcium ion binding"/>
    <property type="evidence" value="ECO:0007669"/>
    <property type="project" value="InterPro"/>
</dbReference>
<reference evidence="3" key="2">
    <citation type="submission" date="2017-11" db="EMBL/GenBank/DDBJ databases">
        <title>PacBio sequencing of new strain of the secondary endosymbiont Candidatus Hamiltonella defensa.</title>
        <authorList>
            <person name="Strand M.R."/>
            <person name="Oliver K."/>
        </authorList>
    </citation>
    <scope>NUCLEOTIDE SEQUENCE [LARGE SCALE GENOMIC DNA]</scope>
    <source>
        <strain evidence="3">A2C</strain>
    </source>
</reference>
<accession>A0A2D3T2E0</accession>
<gene>
    <name evidence="2" type="ORF">BJP41_06050</name>
</gene>
<dbReference type="Gene3D" id="2.150.10.10">
    <property type="entry name" value="Serralysin-like metalloprotease, C-terminal"/>
    <property type="match status" value="1"/>
</dbReference>
<evidence type="ECO:0008006" key="4">
    <source>
        <dbReference type="Google" id="ProtNLM"/>
    </source>
</evidence>
<organism evidence="2 3">
    <name type="scientific">Candidatus Williamhamiltonella defendens</name>
    <dbReference type="NCBI Taxonomy" id="138072"/>
    <lineage>
        <taxon>Bacteria</taxon>
        <taxon>Pseudomonadati</taxon>
        <taxon>Pseudomonadota</taxon>
        <taxon>Gammaproteobacteria</taxon>
        <taxon>Enterobacterales</taxon>
        <taxon>Enterobacteriaceae</taxon>
        <taxon>aphid secondary symbionts</taxon>
        <taxon>Candidatus Williamhamiltonella</taxon>
    </lineage>
</organism>
<keyword evidence="1" id="KW-0106">Calcium</keyword>
<dbReference type="SUPFAM" id="SSF51120">
    <property type="entry name" value="beta-Roll"/>
    <property type="match status" value="1"/>
</dbReference>
<reference evidence="3" key="1">
    <citation type="submission" date="2016-10" db="EMBL/GenBank/DDBJ databases">
        <authorList>
            <person name="Chevignon G."/>
        </authorList>
    </citation>
    <scope>NUCLEOTIDE SEQUENCE [LARGE SCALE GENOMIC DNA]</scope>
    <source>
        <strain evidence="3">A2C</strain>
    </source>
</reference>
<dbReference type="AlphaFoldDB" id="A0A2D3T2E0"/>
<dbReference type="RefSeq" id="WP_100103337.1">
    <property type="nucleotide sequence ID" value="NZ_CAWNMT010000001.1"/>
</dbReference>
<proteinExistence type="predicted"/>
<dbReference type="EMBL" id="CP017606">
    <property type="protein sequence ID" value="ATW29960.1"/>
    <property type="molecule type" value="Genomic_DNA"/>
</dbReference>
<evidence type="ECO:0000313" key="3">
    <source>
        <dbReference type="Proteomes" id="UP000230008"/>
    </source>
</evidence>
<dbReference type="InterPro" id="IPR011049">
    <property type="entry name" value="Serralysin-like_metalloprot_C"/>
</dbReference>
<name>A0A2D3T2E0_9ENTR</name>
<dbReference type="InterPro" id="IPR001343">
    <property type="entry name" value="Hemolysn_Ca-bd"/>
</dbReference>